<evidence type="ECO:0000259" key="7">
    <source>
        <dbReference type="Pfam" id="PF07992"/>
    </source>
</evidence>
<dbReference type="Gene3D" id="3.50.50.60">
    <property type="entry name" value="FAD/NAD(P)-binding domain"/>
    <property type="match status" value="2"/>
</dbReference>
<proteinExistence type="inferred from homology"/>
<dbReference type="PANTHER" id="PTHR42784:SF1">
    <property type="entry name" value="PYRANOSE 2-OXIDASE"/>
    <property type="match status" value="1"/>
</dbReference>
<comment type="caution">
    <text evidence="8">The sequence shown here is derived from an EMBL/GenBank/DDBJ whole genome shotgun (WGS) entry which is preliminary data.</text>
</comment>
<dbReference type="InterPro" id="IPR023753">
    <property type="entry name" value="FAD/NAD-binding_dom"/>
</dbReference>
<dbReference type="InterPro" id="IPR036188">
    <property type="entry name" value="FAD/NAD-bd_sf"/>
</dbReference>
<comment type="cofactor">
    <cofactor evidence="1">
        <name>FAD</name>
        <dbReference type="ChEBI" id="CHEBI:57692"/>
    </cofactor>
</comment>
<accession>A0A4R0P2M8</accession>
<name>A0A4R0P2M8_9SPHI</name>
<dbReference type="InterPro" id="IPR051473">
    <property type="entry name" value="P2Ox-like"/>
</dbReference>
<evidence type="ECO:0000256" key="3">
    <source>
        <dbReference type="ARBA" id="ARBA00022630"/>
    </source>
</evidence>
<keyword evidence="3" id="KW-0285">Flavoprotein</keyword>
<dbReference type="PANTHER" id="PTHR42784">
    <property type="entry name" value="PYRANOSE 2-OXIDASE"/>
    <property type="match status" value="1"/>
</dbReference>
<organism evidence="8 9">
    <name type="scientific">Pedobacter frigidisoli</name>
    <dbReference type="NCBI Taxonomy" id="2530455"/>
    <lineage>
        <taxon>Bacteria</taxon>
        <taxon>Pseudomonadati</taxon>
        <taxon>Bacteroidota</taxon>
        <taxon>Sphingobacteriia</taxon>
        <taxon>Sphingobacteriales</taxon>
        <taxon>Sphingobacteriaceae</taxon>
        <taxon>Pedobacter</taxon>
    </lineage>
</organism>
<protein>
    <submittedName>
        <fullName evidence="8">GMC family oxidoreductase</fullName>
    </submittedName>
</protein>
<dbReference type="EMBL" id="SJSN01000009">
    <property type="protein sequence ID" value="TCD08258.1"/>
    <property type="molecule type" value="Genomic_DNA"/>
</dbReference>
<dbReference type="AlphaFoldDB" id="A0A4R0P2M8"/>
<dbReference type="RefSeq" id="WP_131559305.1">
    <property type="nucleotide sequence ID" value="NZ_SJSN01000009.1"/>
</dbReference>
<dbReference type="SUPFAM" id="SSF51905">
    <property type="entry name" value="FAD/NAD(P)-binding domain"/>
    <property type="match status" value="1"/>
</dbReference>
<evidence type="ECO:0000313" key="9">
    <source>
        <dbReference type="Proteomes" id="UP000291485"/>
    </source>
</evidence>
<feature type="domain" description="Glucose-methanol-choline oxidoreductase C-terminal" evidence="6">
    <location>
        <begin position="415"/>
        <end position="543"/>
    </location>
</feature>
<dbReference type="OrthoDB" id="9798604at2"/>
<dbReference type="GO" id="GO:0016614">
    <property type="term" value="F:oxidoreductase activity, acting on CH-OH group of donors"/>
    <property type="evidence" value="ECO:0007669"/>
    <property type="project" value="InterPro"/>
</dbReference>
<dbReference type="Pfam" id="PF07992">
    <property type="entry name" value="Pyr_redox_2"/>
    <property type="match status" value="1"/>
</dbReference>
<sequence>MIIDPTKIESDRELDFDICIIGSGAAGISMALDFIDTKFKVALITGGNEKETSVNKDLYKGFVPVEGNHEALEENRRRQFGGSTAVWGGRCVPFDAIDFEYRPWLPNSGWPIIEDELKLHISKALDLCDAGDFNFDARKVFTNTQSEIIETLDNEDIYSWPLERYSTPTRFATKFKKTLKEAKNITVFLNTHVTKINVSDKNPSKIDRVFTITGKKKNAFKAKHFILATGGIENARLLLASRSITQPNGLGNNYDNVGRYYMCHLKGTFSKVIPRDRQNLLYTFERDANGVYCRRRWWISPEAQLKNEIGNIIFFLDRPLDGLGEKDPVFSVFYTAKMFRELLKQKSPKLIVKKLKSVKSILLLHFKTSIKYGVMVLPEIIKLLKIRLNRRRLPEILPPKNAKSFHLYFQSEHLPNRESRIRLSAEKDANGVPRPSVSIKFTEQDVDTIVKAHKIFVDRFKEMNLGQIYFDEEALRNYINDRIKNFDSAAHHLGTTRMANNPEDGVVDANCKVHGLTNIYIAGSSVFPTGSHANPTLMIVALALRLSNHIKNLG</sequence>
<keyword evidence="4" id="KW-0274">FAD</keyword>
<evidence type="ECO:0000256" key="2">
    <source>
        <dbReference type="ARBA" id="ARBA00010790"/>
    </source>
</evidence>
<evidence type="ECO:0000256" key="4">
    <source>
        <dbReference type="ARBA" id="ARBA00022827"/>
    </source>
</evidence>
<evidence type="ECO:0000256" key="5">
    <source>
        <dbReference type="ARBA" id="ARBA00023002"/>
    </source>
</evidence>
<dbReference type="Pfam" id="PF05199">
    <property type="entry name" value="GMC_oxred_C"/>
    <property type="match status" value="1"/>
</dbReference>
<feature type="domain" description="FAD/NAD(P)-binding" evidence="7">
    <location>
        <begin position="16"/>
        <end position="231"/>
    </location>
</feature>
<evidence type="ECO:0000256" key="1">
    <source>
        <dbReference type="ARBA" id="ARBA00001974"/>
    </source>
</evidence>
<reference evidence="8 9" key="1">
    <citation type="submission" date="2019-02" db="EMBL/GenBank/DDBJ databases">
        <title>Pedobacter sp. RP-3-11 sp. nov., isolated from Arctic soil.</title>
        <authorList>
            <person name="Dahal R.H."/>
        </authorList>
    </citation>
    <scope>NUCLEOTIDE SEQUENCE [LARGE SCALE GENOMIC DNA]</scope>
    <source>
        <strain evidence="8 9">RP-3-11</strain>
    </source>
</reference>
<keyword evidence="5" id="KW-0560">Oxidoreductase</keyword>
<keyword evidence="9" id="KW-1185">Reference proteome</keyword>
<gene>
    <name evidence="8" type="ORF">EZ449_12680</name>
</gene>
<evidence type="ECO:0000259" key="6">
    <source>
        <dbReference type="Pfam" id="PF05199"/>
    </source>
</evidence>
<dbReference type="Proteomes" id="UP000291485">
    <property type="component" value="Unassembled WGS sequence"/>
</dbReference>
<evidence type="ECO:0000313" key="8">
    <source>
        <dbReference type="EMBL" id="TCD08258.1"/>
    </source>
</evidence>
<dbReference type="InterPro" id="IPR007867">
    <property type="entry name" value="GMC_OxRtase_C"/>
</dbReference>
<comment type="similarity">
    <text evidence="2">Belongs to the GMC oxidoreductase family.</text>
</comment>